<dbReference type="STRING" id="1458461.BN1012_Phect2970"/>
<protein>
    <recommendedName>
        <fullName evidence="1">DUF4332 domain-containing protein</fullName>
    </recommendedName>
</protein>
<dbReference type="OrthoDB" id="9794786at2"/>
<dbReference type="EMBL" id="HG966617">
    <property type="protein sequence ID" value="CDO61182.1"/>
    <property type="molecule type" value="Genomic_DNA"/>
</dbReference>
<dbReference type="Proteomes" id="UP000032160">
    <property type="component" value="Chromosome I"/>
</dbReference>
<dbReference type="Gene3D" id="1.10.150.20">
    <property type="entry name" value="5' to 3' exonuclease, C-terminal subdomain"/>
    <property type="match status" value="2"/>
</dbReference>
<keyword evidence="3" id="KW-1185">Reference proteome</keyword>
<name>X5MEW8_9HYPH</name>
<dbReference type="AlphaFoldDB" id="X5MEW8"/>
<dbReference type="HOGENOM" id="CLU_117602_1_0_5"/>
<evidence type="ECO:0000313" key="3">
    <source>
        <dbReference type="Proteomes" id="UP000032160"/>
    </source>
</evidence>
<dbReference type="Pfam" id="PF14229">
    <property type="entry name" value="DUF4332"/>
    <property type="match status" value="1"/>
</dbReference>
<sequence length="135" mass="14473">MSYPIEDIEGIGPAYAEALGKAGIKTTEDLLSIGAAKNGRGDIARDSGLSEKLILKWVNHADLMRISGIGGEYAELLEAAGVDTVKELQHRNAANLAEALQKTNDEKSLTRQVPSESMVTKWIDQAKGMEPGVSH</sequence>
<dbReference type="KEGG" id="pect:BN1012_Phect2970"/>
<evidence type="ECO:0000259" key="1">
    <source>
        <dbReference type="Pfam" id="PF14229"/>
    </source>
</evidence>
<dbReference type="RefSeq" id="WP_043949051.1">
    <property type="nucleotide sequence ID" value="NZ_HG966617.1"/>
</dbReference>
<gene>
    <name evidence="2" type="ORF">BN1012_Phect2970</name>
</gene>
<organism evidence="2 3">
    <name type="scientific">Candidatus Phaeomarinibacter ectocarpi</name>
    <dbReference type="NCBI Taxonomy" id="1458461"/>
    <lineage>
        <taxon>Bacteria</taxon>
        <taxon>Pseudomonadati</taxon>
        <taxon>Pseudomonadota</taxon>
        <taxon>Alphaproteobacteria</taxon>
        <taxon>Hyphomicrobiales</taxon>
        <taxon>Parvibaculaceae</taxon>
        <taxon>Candidatus Phaeomarinibacter</taxon>
    </lineage>
</organism>
<evidence type="ECO:0000313" key="2">
    <source>
        <dbReference type="EMBL" id="CDO61182.1"/>
    </source>
</evidence>
<reference evidence="2 3" key="1">
    <citation type="journal article" date="2014" name="Front. Genet.">
        <title>Genome and metabolic network of "Candidatus Phaeomarinobacter ectocarpi" Ec32, a new candidate genus of Alphaproteobacteria frequently associated with brown algae.</title>
        <authorList>
            <person name="Dittami S.M."/>
            <person name="Barbeyron T."/>
            <person name="Boyen C."/>
            <person name="Cambefort J."/>
            <person name="Collet G."/>
            <person name="Delage L."/>
            <person name="Gobet A."/>
            <person name="Groisillier A."/>
            <person name="Leblanc C."/>
            <person name="Michel G."/>
            <person name="Scornet D."/>
            <person name="Siegel A."/>
            <person name="Tapia J.E."/>
            <person name="Tonon T."/>
        </authorList>
    </citation>
    <scope>NUCLEOTIDE SEQUENCE [LARGE SCALE GENOMIC DNA]</scope>
    <source>
        <strain evidence="2 3">Ec32</strain>
    </source>
</reference>
<proteinExistence type="predicted"/>
<feature type="domain" description="DUF4332" evidence="1">
    <location>
        <begin position="9"/>
        <end position="127"/>
    </location>
</feature>
<dbReference type="InterPro" id="IPR025567">
    <property type="entry name" value="DUF4332"/>
</dbReference>
<accession>X5MEW8</accession>